<keyword evidence="3" id="KW-1185">Reference proteome</keyword>
<dbReference type="PANTHER" id="PTHR21047">
    <property type="entry name" value="DTDP-6-DEOXY-D-GLUCOSE-3,5 EPIMERASE"/>
    <property type="match status" value="1"/>
</dbReference>
<dbReference type="GO" id="GO:0000271">
    <property type="term" value="P:polysaccharide biosynthetic process"/>
    <property type="evidence" value="ECO:0007669"/>
    <property type="project" value="TreeGrafter"/>
</dbReference>
<dbReference type="AlphaFoldDB" id="A0A841T1V3"/>
<evidence type="ECO:0000313" key="3">
    <source>
        <dbReference type="Proteomes" id="UP000535838"/>
    </source>
</evidence>
<evidence type="ECO:0000256" key="1">
    <source>
        <dbReference type="PIRSR" id="PIRSR600888-3"/>
    </source>
</evidence>
<reference evidence="2 3" key="1">
    <citation type="submission" date="2020-08" db="EMBL/GenBank/DDBJ databases">
        <title>Cohnella phylogeny.</title>
        <authorList>
            <person name="Dunlap C."/>
        </authorList>
    </citation>
    <scope>NUCLEOTIDE SEQUENCE [LARGE SCALE GENOMIC DNA]</scope>
    <source>
        <strain evidence="2 3">DSM 25241</strain>
    </source>
</reference>
<accession>A0A841T1V3</accession>
<dbReference type="InterPro" id="IPR000888">
    <property type="entry name" value="RmlC-like"/>
</dbReference>
<gene>
    <name evidence="2" type="ORF">H7B67_28775</name>
</gene>
<dbReference type="Gene3D" id="2.60.120.10">
    <property type="entry name" value="Jelly Rolls"/>
    <property type="match status" value="1"/>
</dbReference>
<dbReference type="Proteomes" id="UP000535838">
    <property type="component" value="Unassembled WGS sequence"/>
</dbReference>
<evidence type="ECO:0000313" key="2">
    <source>
        <dbReference type="EMBL" id="MBB6638144.1"/>
    </source>
</evidence>
<feature type="site" description="Participates in a stacking interaction with the thymidine ring of dTDP-4-oxo-6-deoxyglucose" evidence="1">
    <location>
        <position position="14"/>
    </location>
</feature>
<comment type="caution">
    <text evidence="2">The sequence shown here is derived from an EMBL/GenBank/DDBJ whole genome shotgun (WGS) entry which is preliminary data.</text>
</comment>
<dbReference type="InterPro" id="IPR011051">
    <property type="entry name" value="RmlC_Cupin_sf"/>
</dbReference>
<protein>
    <submittedName>
        <fullName evidence="2">dTDP-4-dehydrorhamnose 3,5-epimerase family protein</fullName>
    </submittedName>
</protein>
<sequence length="59" mass="6967">MPNTEVIYKVDELYSVEHDRGILWDDPDIAINWPIEHPTLSDKDGKHPCLQNAEINFFW</sequence>
<dbReference type="Pfam" id="PF00908">
    <property type="entry name" value="dTDP_sugar_isom"/>
    <property type="match status" value="1"/>
</dbReference>
<proteinExistence type="predicted"/>
<dbReference type="SUPFAM" id="SSF51182">
    <property type="entry name" value="RmlC-like cupins"/>
    <property type="match status" value="1"/>
</dbReference>
<organism evidence="2 3">
    <name type="scientific">Cohnella thailandensis</name>
    <dbReference type="NCBI Taxonomy" id="557557"/>
    <lineage>
        <taxon>Bacteria</taxon>
        <taxon>Bacillati</taxon>
        <taxon>Bacillota</taxon>
        <taxon>Bacilli</taxon>
        <taxon>Bacillales</taxon>
        <taxon>Paenibacillaceae</taxon>
        <taxon>Cohnella</taxon>
    </lineage>
</organism>
<name>A0A841T1V3_9BACL</name>
<dbReference type="InterPro" id="IPR014710">
    <property type="entry name" value="RmlC-like_jellyroll"/>
</dbReference>
<dbReference type="EMBL" id="JACJVQ010000028">
    <property type="protein sequence ID" value="MBB6638144.1"/>
    <property type="molecule type" value="Genomic_DNA"/>
</dbReference>
<dbReference type="GO" id="GO:0019305">
    <property type="term" value="P:dTDP-rhamnose biosynthetic process"/>
    <property type="evidence" value="ECO:0007669"/>
    <property type="project" value="TreeGrafter"/>
</dbReference>
<dbReference type="GO" id="GO:0008830">
    <property type="term" value="F:dTDP-4-dehydrorhamnose 3,5-epimerase activity"/>
    <property type="evidence" value="ECO:0007669"/>
    <property type="project" value="InterPro"/>
</dbReference>
<dbReference type="GO" id="GO:0005829">
    <property type="term" value="C:cytosol"/>
    <property type="evidence" value="ECO:0007669"/>
    <property type="project" value="TreeGrafter"/>
</dbReference>
<dbReference type="PANTHER" id="PTHR21047:SF2">
    <property type="entry name" value="THYMIDINE DIPHOSPHO-4-KETO-RHAMNOSE 3,5-EPIMERASE"/>
    <property type="match status" value="1"/>
</dbReference>